<dbReference type="EMBL" id="PVSZ01000010">
    <property type="protein sequence ID" value="PRT70757.1"/>
    <property type="molecule type" value="Genomic_DNA"/>
</dbReference>
<dbReference type="PANTHER" id="PTHR40658:SF4">
    <property type="entry name" value="HYPOTHETICAL CYTOSOLIC PROTEIN"/>
    <property type="match status" value="1"/>
</dbReference>
<dbReference type="InterPro" id="IPR034660">
    <property type="entry name" value="DinB/YfiT-like"/>
</dbReference>
<dbReference type="PANTHER" id="PTHR40658">
    <property type="match status" value="1"/>
</dbReference>
<name>A0A2T0G3W6_STRAP</name>
<comment type="caution">
    <text evidence="1">The sequence shown here is derived from an EMBL/GenBank/DDBJ whole genome shotgun (WGS) entry which is preliminary data.</text>
</comment>
<reference evidence="1 2" key="1">
    <citation type="journal article" date="1993" name="J. Dent. Res.">
        <title>The isolation and characterization of milleri group streptococci from dental periapical abscesses.</title>
        <authorList>
            <person name="Fisher L.E."/>
            <person name="Russell R.R."/>
        </authorList>
    </citation>
    <scope>NUCLEOTIDE SEQUENCE [LARGE SCALE GENOMIC DNA]</scope>
    <source>
        <strain evidence="1 2">OUP21</strain>
    </source>
</reference>
<organism evidence="1 2">
    <name type="scientific">Streptococcus anginosus</name>
    <dbReference type="NCBI Taxonomy" id="1328"/>
    <lineage>
        <taxon>Bacteria</taxon>
        <taxon>Bacillati</taxon>
        <taxon>Bacillota</taxon>
        <taxon>Bacilli</taxon>
        <taxon>Lactobacillales</taxon>
        <taxon>Streptococcaceae</taxon>
        <taxon>Streptococcus</taxon>
        <taxon>Streptococcus anginosus group</taxon>
    </lineage>
</organism>
<dbReference type="RefSeq" id="WP_106384273.1">
    <property type="nucleotide sequence ID" value="NZ_PVSZ01000010.1"/>
</dbReference>
<dbReference type="PIRSF" id="PIRSF031551">
    <property type="entry name" value="DUF1706"/>
    <property type="match status" value="1"/>
</dbReference>
<dbReference type="Pfam" id="PF08020">
    <property type="entry name" value="DUF1706"/>
    <property type="match status" value="1"/>
</dbReference>
<dbReference type="Proteomes" id="UP000238573">
    <property type="component" value="Unassembled WGS sequence"/>
</dbReference>
<evidence type="ECO:0000313" key="2">
    <source>
        <dbReference type="Proteomes" id="UP000238573"/>
    </source>
</evidence>
<proteinExistence type="predicted"/>
<gene>
    <name evidence="1" type="ORF">C6A27_04950</name>
</gene>
<protein>
    <recommendedName>
        <fullName evidence="3">ClbS/DfsB family four-helix bundle protein</fullName>
    </recommendedName>
</protein>
<evidence type="ECO:0008006" key="3">
    <source>
        <dbReference type="Google" id="ProtNLM"/>
    </source>
</evidence>
<dbReference type="InterPro" id="IPR012550">
    <property type="entry name" value="DUF1706"/>
</dbReference>
<evidence type="ECO:0000313" key="1">
    <source>
        <dbReference type="EMBL" id="PRT70757.1"/>
    </source>
</evidence>
<dbReference type="AlphaFoldDB" id="A0A2T0G3W6"/>
<accession>A0A2T0G3W6</accession>
<dbReference type="Gene3D" id="1.20.120.450">
    <property type="entry name" value="dinb family like domain"/>
    <property type="match status" value="1"/>
</dbReference>
<sequence length="180" mass="21148">MVRPTSKTELISAATQQYAKLQSLISQLTEEELKTPFDFSKDEKKKEVHWKRDKNLRDVLIHLYEWQQLLLDWVHSNQNGVEKSFLPAAYNWRNYGEMNVAFWQKHQQTSLEEATKMLHQSQKNVLVLAENFTDEELFSKGIYKWVGGSTLGSYFISSTSSHYDWAMKKLKAHQKNCKSQ</sequence>